<dbReference type="EMBL" id="CP117884">
    <property type="protein sequence ID" value="WDF82713.1"/>
    <property type="molecule type" value="Genomic_DNA"/>
</dbReference>
<sequence length="168" mass="19886">MMLPKFQLNPNDSLKDQLHISLVPADIHLEDLKFPQSWLVMSVRDRDYHKIKPSTVDFDGDAIRFTNAKGERFQIDLVDLKDITVGSKSWRFYSKMMLFPIETLYRAVIAFQVRDGSHYYVTLPTFDFIPQLFDFAQQHNLQLNDPEDLQHHYDQIASIPKDWQQREI</sequence>
<evidence type="ECO:0000313" key="2">
    <source>
        <dbReference type="Proteomes" id="UP001220377"/>
    </source>
</evidence>
<dbReference type="RefSeq" id="WP_274260378.1">
    <property type="nucleotide sequence ID" value="NZ_CP117884.1"/>
</dbReference>
<keyword evidence="2" id="KW-1185">Reference proteome</keyword>
<accession>A0ABY7WRA2</accession>
<gene>
    <name evidence="1" type="ORF">PQ472_00300</name>
</gene>
<name>A0ABY7WRA2_9LACO</name>
<protein>
    <submittedName>
        <fullName evidence="1">Uncharacterized protein</fullName>
    </submittedName>
</protein>
<proteinExistence type="predicted"/>
<dbReference type="Proteomes" id="UP001220377">
    <property type="component" value="Chromosome"/>
</dbReference>
<evidence type="ECO:0000313" key="1">
    <source>
        <dbReference type="EMBL" id="WDF82713.1"/>
    </source>
</evidence>
<organism evidence="1 2">
    <name type="scientific">Lacticaseibacillus pabuli</name>
    <dbReference type="NCBI Taxonomy" id="3025672"/>
    <lineage>
        <taxon>Bacteria</taxon>
        <taxon>Bacillati</taxon>
        <taxon>Bacillota</taxon>
        <taxon>Bacilli</taxon>
        <taxon>Lactobacillales</taxon>
        <taxon>Lactobacillaceae</taxon>
        <taxon>Lacticaseibacillus</taxon>
    </lineage>
</organism>
<reference evidence="1 2" key="1">
    <citation type="submission" date="2023-02" db="EMBL/GenBank/DDBJ databases">
        <title>Genome sequence of Lacticaseibacillus sp. KACC 23028.</title>
        <authorList>
            <person name="Kim S."/>
            <person name="Heo J."/>
            <person name="Kwon S.-W."/>
        </authorList>
    </citation>
    <scope>NUCLEOTIDE SEQUENCE [LARGE SCALE GENOMIC DNA]</scope>
    <source>
        <strain evidence="1 2">KACC 23028</strain>
    </source>
</reference>